<dbReference type="SUPFAM" id="SSF54909">
    <property type="entry name" value="Dimeric alpha+beta barrel"/>
    <property type="match status" value="1"/>
</dbReference>
<comment type="caution">
    <text evidence="1">The sequence shown here is derived from an EMBL/GenBank/DDBJ whole genome shotgun (WGS) entry which is preliminary data.</text>
</comment>
<reference evidence="1 2" key="1">
    <citation type="submission" date="2019-01" db="EMBL/GenBank/DDBJ databases">
        <title>Mucilaginibacter antarcticum sp. nov., isolated from antarctic soil.</title>
        <authorList>
            <person name="Yan Y.-Q."/>
            <person name="Du Z.-J."/>
        </authorList>
    </citation>
    <scope>NUCLEOTIDE SEQUENCE [LARGE SCALE GENOMIC DNA]</scope>
    <source>
        <strain evidence="1 2">F01003</strain>
    </source>
</reference>
<gene>
    <name evidence="1" type="ORF">EPL05_19045</name>
</gene>
<sequence length="100" mass="11611">MIYYTQLIFIKPGCEEEFHAFEDKVLPLLKEHNGILVYRIRPDASAFITSTEPLPYEIHLVTFGSKADFEDYKTDPKRLAFMEMKDRSVEKIVLIEGVAL</sequence>
<evidence type="ECO:0000313" key="1">
    <source>
        <dbReference type="EMBL" id="RWY49501.1"/>
    </source>
</evidence>
<protein>
    <submittedName>
        <fullName evidence="1">DUF1330 domain-containing protein</fullName>
    </submittedName>
</protein>
<dbReference type="Proteomes" id="UP000286701">
    <property type="component" value="Unassembled WGS sequence"/>
</dbReference>
<dbReference type="RefSeq" id="WP_128535573.1">
    <property type="nucleotide sequence ID" value="NZ_SBIW01000008.1"/>
</dbReference>
<organism evidence="1 2">
    <name type="scientific">Mucilaginibacter gilvus</name>
    <dbReference type="NCBI Taxonomy" id="2305909"/>
    <lineage>
        <taxon>Bacteria</taxon>
        <taxon>Pseudomonadati</taxon>
        <taxon>Bacteroidota</taxon>
        <taxon>Sphingobacteriia</taxon>
        <taxon>Sphingobacteriales</taxon>
        <taxon>Sphingobacteriaceae</taxon>
        <taxon>Mucilaginibacter</taxon>
    </lineage>
</organism>
<evidence type="ECO:0000313" key="2">
    <source>
        <dbReference type="Proteomes" id="UP000286701"/>
    </source>
</evidence>
<proteinExistence type="predicted"/>
<dbReference type="InterPro" id="IPR011008">
    <property type="entry name" value="Dimeric_a/b-barrel"/>
</dbReference>
<accession>A0A444MKZ1</accession>
<dbReference type="EMBL" id="SBIW01000008">
    <property type="protein sequence ID" value="RWY49501.1"/>
    <property type="molecule type" value="Genomic_DNA"/>
</dbReference>
<name>A0A444MKZ1_9SPHI</name>
<dbReference type="AlphaFoldDB" id="A0A444MKZ1"/>
<keyword evidence="2" id="KW-1185">Reference proteome</keyword>
<dbReference type="OrthoDB" id="675824at2"/>